<keyword evidence="1" id="KW-0812">Transmembrane</keyword>
<evidence type="ECO:0000256" key="1">
    <source>
        <dbReference type="SAM" id="Phobius"/>
    </source>
</evidence>
<reference evidence="3" key="1">
    <citation type="submission" date="2017-09" db="EMBL/GenBank/DDBJ databases">
        <title>Depth-based differentiation of microbial function through sediment-hosted aquifers and enrichment of novel symbionts in the deep terrestrial subsurface.</title>
        <authorList>
            <person name="Probst A.J."/>
            <person name="Ladd B."/>
            <person name="Jarett J.K."/>
            <person name="Geller-Mcgrath D.E."/>
            <person name="Sieber C.M.K."/>
            <person name="Emerson J.B."/>
            <person name="Anantharaman K."/>
            <person name="Thomas B.C."/>
            <person name="Malmstrom R."/>
            <person name="Stieglmeier M."/>
            <person name="Klingl A."/>
            <person name="Woyke T."/>
            <person name="Ryan C.M."/>
            <person name="Banfield J.F."/>
        </authorList>
    </citation>
    <scope>NUCLEOTIDE SEQUENCE [LARGE SCALE GENOMIC DNA]</scope>
</reference>
<gene>
    <name evidence="2" type="ORF">COT87_00345</name>
</gene>
<accession>A0A2H0VLR9</accession>
<dbReference type="EMBL" id="PFAF01000003">
    <property type="protein sequence ID" value="PIR99270.1"/>
    <property type="molecule type" value="Genomic_DNA"/>
</dbReference>
<evidence type="ECO:0000313" key="3">
    <source>
        <dbReference type="Proteomes" id="UP000230796"/>
    </source>
</evidence>
<dbReference type="AlphaFoldDB" id="A0A2H0VLR9"/>
<protein>
    <submittedName>
        <fullName evidence="2">Uncharacterized protein</fullName>
    </submittedName>
</protein>
<comment type="caution">
    <text evidence="2">The sequence shown here is derived from an EMBL/GenBank/DDBJ whole genome shotgun (WGS) entry which is preliminary data.</text>
</comment>
<feature type="transmembrane region" description="Helical" evidence="1">
    <location>
        <begin position="12"/>
        <end position="31"/>
    </location>
</feature>
<evidence type="ECO:0000313" key="2">
    <source>
        <dbReference type="EMBL" id="PIR99270.1"/>
    </source>
</evidence>
<dbReference type="Proteomes" id="UP000230796">
    <property type="component" value="Unassembled WGS sequence"/>
</dbReference>
<keyword evidence="1" id="KW-0472">Membrane</keyword>
<sequence length="189" mass="20361">MGFKKGLALPELLIGLAITAGIGIIILAIYISQYKLFNKQSSLIDVATQNKLALDEMVKTIRESQSLVTSCCSSETTSSEELVLQIWPLNASGEPTDPTSGYDYIIYKRDPNNNTKLLRKIVPTPGSTRPASEKIIAVNIGTDSGDINFNYGADPAAASQIDITLKTTQTILGQTQSTTHTATAVLRNK</sequence>
<organism evidence="2 3">
    <name type="scientific">Candidatus Collierbacteria bacterium CG10_big_fil_rev_8_21_14_0_10_44_9</name>
    <dbReference type="NCBI Taxonomy" id="1974535"/>
    <lineage>
        <taxon>Bacteria</taxon>
        <taxon>Candidatus Collieribacteriota</taxon>
    </lineage>
</organism>
<proteinExistence type="predicted"/>
<name>A0A2H0VLR9_9BACT</name>
<keyword evidence="1" id="KW-1133">Transmembrane helix</keyword>